<name>A0A081BTD6_9BACT</name>
<comment type="similarity">
    <text evidence="2">Belongs to the ATPase C chain family.</text>
</comment>
<dbReference type="Proteomes" id="UP000030700">
    <property type="component" value="Unassembled WGS sequence"/>
</dbReference>
<proteinExistence type="inferred from homology"/>
<feature type="domain" description="V-ATPase proteolipid subunit C-like" evidence="9">
    <location>
        <begin position="57"/>
        <end position="116"/>
    </location>
</feature>
<evidence type="ECO:0000256" key="1">
    <source>
        <dbReference type="ARBA" id="ARBA00004141"/>
    </source>
</evidence>
<dbReference type="PRINTS" id="PR00124">
    <property type="entry name" value="ATPASEC"/>
</dbReference>
<dbReference type="AlphaFoldDB" id="A0A081BTD6"/>
<evidence type="ECO:0000313" key="11">
    <source>
        <dbReference type="Proteomes" id="UP000030700"/>
    </source>
</evidence>
<evidence type="ECO:0000256" key="6">
    <source>
        <dbReference type="ARBA" id="ARBA00032200"/>
    </source>
</evidence>
<gene>
    <name evidence="10" type="ORF">U14_05954</name>
</gene>
<dbReference type="InterPro" id="IPR035921">
    <property type="entry name" value="F/V-ATP_Csub_sf"/>
</dbReference>
<dbReference type="STRING" id="1499966.U14_05954"/>
<organism evidence="10">
    <name type="scientific">Candidatus Moduliflexus flocculans</name>
    <dbReference type="NCBI Taxonomy" id="1499966"/>
    <lineage>
        <taxon>Bacteria</taxon>
        <taxon>Candidatus Moduliflexota</taxon>
        <taxon>Candidatus Moduliflexia</taxon>
        <taxon>Candidatus Moduliflexales</taxon>
        <taxon>Candidatus Moduliflexaceae</taxon>
    </lineage>
</organism>
<dbReference type="Gene3D" id="1.20.120.610">
    <property type="entry name" value="lithium bound rotor ring of v- atpase"/>
    <property type="match status" value="1"/>
</dbReference>
<dbReference type="GO" id="GO:0015986">
    <property type="term" value="P:proton motive force-driven ATP synthesis"/>
    <property type="evidence" value="ECO:0007669"/>
    <property type="project" value="InterPro"/>
</dbReference>
<reference evidence="10" key="1">
    <citation type="journal article" date="2015" name="PeerJ">
        <title>First genomic representation of candidate bacterial phylum KSB3 points to enhanced environmental sensing as a trigger of wastewater bulking.</title>
        <authorList>
            <person name="Sekiguchi Y."/>
            <person name="Ohashi A."/>
            <person name="Parks D.H."/>
            <person name="Yamauchi T."/>
            <person name="Tyson G.W."/>
            <person name="Hugenholtz P."/>
        </authorList>
    </citation>
    <scope>NUCLEOTIDE SEQUENCE [LARGE SCALE GENOMIC DNA]</scope>
</reference>
<evidence type="ECO:0000313" key="10">
    <source>
        <dbReference type="EMBL" id="GAK54667.1"/>
    </source>
</evidence>
<evidence type="ECO:0000256" key="8">
    <source>
        <dbReference type="SAM" id="Phobius"/>
    </source>
</evidence>
<dbReference type="InterPro" id="IPR002379">
    <property type="entry name" value="ATPase_proteolipid_c-like_dom"/>
</dbReference>
<evidence type="ECO:0000256" key="5">
    <source>
        <dbReference type="ARBA" id="ARBA00023136"/>
    </source>
</evidence>
<evidence type="ECO:0000256" key="2">
    <source>
        <dbReference type="ARBA" id="ARBA00006704"/>
    </source>
</evidence>
<sequence>MKVKEFKKLIAIALGFLVILSLFTVIINVGISVALGQEQAQTAQAATDPKIAQAAFLAAAIAVGLGSVGAGIAVGSVGSAAMGVMAERPEMASRALIFVGLAEGIAIYGLIISIMILGRI</sequence>
<keyword evidence="11" id="KW-1185">Reference proteome</keyword>
<dbReference type="Pfam" id="PF00137">
    <property type="entry name" value="ATP-synt_C"/>
    <property type="match status" value="1"/>
</dbReference>
<dbReference type="GO" id="GO:0033177">
    <property type="term" value="C:proton-transporting two-sector ATPase complex, proton-transporting domain"/>
    <property type="evidence" value="ECO:0007669"/>
    <property type="project" value="InterPro"/>
</dbReference>
<evidence type="ECO:0000259" key="9">
    <source>
        <dbReference type="Pfam" id="PF00137"/>
    </source>
</evidence>
<accession>A0A081BTD6</accession>
<keyword evidence="3 8" id="KW-0812">Transmembrane</keyword>
<dbReference type="GO" id="GO:0015078">
    <property type="term" value="F:proton transmembrane transporter activity"/>
    <property type="evidence" value="ECO:0007669"/>
    <property type="project" value="InterPro"/>
</dbReference>
<dbReference type="SUPFAM" id="SSF81333">
    <property type="entry name" value="F1F0 ATP synthase subunit C"/>
    <property type="match status" value="1"/>
</dbReference>
<evidence type="ECO:0000256" key="3">
    <source>
        <dbReference type="ARBA" id="ARBA00022692"/>
    </source>
</evidence>
<feature type="transmembrane region" description="Helical" evidence="8">
    <location>
        <begin position="55"/>
        <end position="84"/>
    </location>
</feature>
<evidence type="ECO:0000256" key="4">
    <source>
        <dbReference type="ARBA" id="ARBA00022989"/>
    </source>
</evidence>
<comment type="subcellular location">
    <subcellularLocation>
        <location evidence="1">Membrane</location>
        <topology evidence="1">Multi-pass membrane protein</topology>
    </subcellularLocation>
</comment>
<dbReference type="HOGENOM" id="CLU_148047_3_1_0"/>
<keyword evidence="5 8" id="KW-0472">Membrane</keyword>
<protein>
    <recommendedName>
        <fullName evidence="6">ATP synthase F(0) sector subunit c</fullName>
    </recommendedName>
    <alternativeName>
        <fullName evidence="7">F-type ATPase subunit c</fullName>
    </alternativeName>
</protein>
<keyword evidence="4 8" id="KW-1133">Transmembrane helix</keyword>
<dbReference type="CDD" id="cd18120">
    <property type="entry name" value="ATP-synt_Vo_Ao_c"/>
    <property type="match status" value="1"/>
</dbReference>
<dbReference type="GO" id="GO:0045259">
    <property type="term" value="C:proton-transporting ATP synthase complex"/>
    <property type="evidence" value="ECO:0007669"/>
    <property type="project" value="InterPro"/>
</dbReference>
<feature type="transmembrane region" description="Helical" evidence="8">
    <location>
        <begin position="96"/>
        <end position="117"/>
    </location>
</feature>
<evidence type="ECO:0000256" key="7">
    <source>
        <dbReference type="ARBA" id="ARBA00032887"/>
    </source>
</evidence>
<dbReference type="InterPro" id="IPR000454">
    <property type="entry name" value="ATP_synth_F0_csu"/>
</dbReference>
<dbReference type="EMBL" id="DF820462">
    <property type="protein sequence ID" value="GAK54667.1"/>
    <property type="molecule type" value="Genomic_DNA"/>
</dbReference>